<feature type="region of interest" description="Disordered" evidence="1">
    <location>
        <begin position="393"/>
        <end position="413"/>
    </location>
</feature>
<sequence>MLQRILSRPLAQHAFSPAALTPCATSTCACGNLFRGGFAVHAQQQRTIKMRRSPATKDRHYQERKRGLNAEEAKQHRNWKDYESAQLLNALKRSCREDPTLVMTPKAGAQFIADFAELAGAARGRNVVDLDKYRELVRRSGIPHDELTMLQSLLMAYDGFAGKKLLFTRSADGDEEATIRICNHALLGSKTQPGILRSAEINFERGRLREIAGKGESPRAMVLEGKIARVLGQEDYAIQLWEQAMGAAVALSEAEAAAFDLFGSKGLAALMRSRERDAIELSSPWVELTLVRYDRYVRLAERREAALALAENDRARQAMEVGCSLDDPESHYHAAHLFKTMNEDGSTIYTSSWLYHMTKAAASGQPIAAHQLTIFYAESGWKYIEDEPPDHLKPTPFDSYPAAEGTNPSDSGFLPTLRRLLGYDDSESSTSSPSSSSRPAVQESDAMFHTAVFPHHPLGRWALAFRWADVAVARRYAPAFLYRAKMLLQETLWAEAQAPVAAQQMTEERYSYASKADHEAGIPKAEANSTTDSTGSDDGGGSAPPAAQDPPNPSYDPAQARRWLTHAFYATQAHELRRFLIASSLRKGGGKRLHEGSALLDIEDVGSADDLRRDKYPPGTPPHVTVWLEDTHVREMYEHEVDEMVAEIRRICDERGWDLVDEEGDAGLLYKARGTRGAATGT</sequence>
<evidence type="ECO:0000313" key="3">
    <source>
        <dbReference type="Proteomes" id="UP000310066"/>
    </source>
</evidence>
<comment type="caution">
    <text evidence="2">The sequence shown here is derived from an EMBL/GenBank/DDBJ whole genome shotgun (WGS) entry which is preliminary data.</text>
</comment>
<accession>A0A4U0UX01</accession>
<organism evidence="2 3">
    <name type="scientific">Friedmanniomyces endolithicus</name>
    <dbReference type="NCBI Taxonomy" id="329885"/>
    <lineage>
        <taxon>Eukaryota</taxon>
        <taxon>Fungi</taxon>
        <taxon>Dikarya</taxon>
        <taxon>Ascomycota</taxon>
        <taxon>Pezizomycotina</taxon>
        <taxon>Dothideomycetes</taxon>
        <taxon>Dothideomycetidae</taxon>
        <taxon>Mycosphaerellales</taxon>
        <taxon>Teratosphaeriaceae</taxon>
        <taxon>Friedmanniomyces</taxon>
    </lineage>
</organism>
<gene>
    <name evidence="2" type="ORF">B0A54_08960</name>
</gene>
<dbReference type="AlphaFoldDB" id="A0A4U0UX01"/>
<name>A0A4U0UX01_9PEZI</name>
<dbReference type="PROSITE" id="PS51257">
    <property type="entry name" value="PROKAR_LIPOPROTEIN"/>
    <property type="match status" value="1"/>
</dbReference>
<proteinExistence type="predicted"/>
<feature type="region of interest" description="Disordered" evidence="1">
    <location>
        <begin position="512"/>
        <end position="558"/>
    </location>
</feature>
<dbReference type="OrthoDB" id="5379420at2759"/>
<protein>
    <submittedName>
        <fullName evidence="2">Uncharacterized protein</fullName>
    </submittedName>
</protein>
<feature type="compositionally biased region" description="Low complexity" evidence="1">
    <location>
        <begin position="527"/>
        <end position="536"/>
    </location>
</feature>
<evidence type="ECO:0000256" key="1">
    <source>
        <dbReference type="SAM" id="MobiDB-lite"/>
    </source>
</evidence>
<reference evidence="2 3" key="1">
    <citation type="submission" date="2017-03" db="EMBL/GenBank/DDBJ databases">
        <title>Genomes of endolithic fungi from Antarctica.</title>
        <authorList>
            <person name="Coleine C."/>
            <person name="Masonjones S."/>
            <person name="Stajich J.E."/>
        </authorList>
    </citation>
    <scope>NUCLEOTIDE SEQUENCE [LARGE SCALE GENOMIC DNA]</scope>
    <source>
        <strain evidence="2 3">CCFEE 5311</strain>
    </source>
</reference>
<feature type="region of interest" description="Disordered" evidence="1">
    <location>
        <begin position="47"/>
        <end position="75"/>
    </location>
</feature>
<evidence type="ECO:0000313" key="2">
    <source>
        <dbReference type="EMBL" id="TKA40503.1"/>
    </source>
</evidence>
<dbReference type="STRING" id="329885.A0A4U0UX01"/>
<dbReference type="Proteomes" id="UP000310066">
    <property type="component" value="Unassembled WGS sequence"/>
</dbReference>
<dbReference type="EMBL" id="NAJP01000032">
    <property type="protein sequence ID" value="TKA40503.1"/>
    <property type="molecule type" value="Genomic_DNA"/>
</dbReference>
<feature type="compositionally biased region" description="Basic and acidic residues" evidence="1">
    <location>
        <begin position="55"/>
        <end position="75"/>
    </location>
</feature>
<feature type="compositionally biased region" description="Basic and acidic residues" evidence="1">
    <location>
        <begin position="512"/>
        <end position="521"/>
    </location>
</feature>